<keyword evidence="6" id="KW-1133">Transmembrane helix</keyword>
<dbReference type="SUPFAM" id="SSF48264">
    <property type="entry name" value="Cytochrome P450"/>
    <property type="match status" value="1"/>
</dbReference>
<evidence type="ECO:0000313" key="9">
    <source>
        <dbReference type="Proteomes" id="UP001415857"/>
    </source>
</evidence>
<dbReference type="AlphaFoldDB" id="A0AAP0SC23"/>
<protein>
    <recommendedName>
        <fullName evidence="10">Cytochrome P450</fullName>
    </recommendedName>
</protein>
<evidence type="ECO:0000313" key="8">
    <source>
        <dbReference type="EMBL" id="KAK9291154.1"/>
    </source>
</evidence>
<dbReference type="InterPro" id="IPR001128">
    <property type="entry name" value="Cyt_P450"/>
</dbReference>
<dbReference type="GO" id="GO:0016705">
    <property type="term" value="F:oxidoreductase activity, acting on paired donors, with incorporation or reduction of molecular oxygen"/>
    <property type="evidence" value="ECO:0007669"/>
    <property type="project" value="InterPro"/>
</dbReference>
<reference evidence="8" key="2">
    <citation type="submission" date="2024-04" db="EMBL/GenBank/DDBJ databases">
        <authorList>
            <person name="Xu W."/>
            <person name="Ren C."/>
        </authorList>
    </citation>
    <scope>NUCLEOTIDE SEQUENCE</scope>
    <source>
        <strain evidence="8">Hangzhou</strain>
        <tissue evidence="8">Leaves</tissue>
    </source>
</reference>
<dbReference type="PANTHER" id="PTHR24296">
    <property type="entry name" value="CYTOCHROME P450"/>
    <property type="match status" value="1"/>
</dbReference>
<name>A0AAP0SC23_LIQFO</name>
<accession>A0AAP0SC23</accession>
<dbReference type="Proteomes" id="UP001415857">
    <property type="component" value="Unassembled WGS sequence"/>
</dbReference>
<keyword evidence="6" id="KW-0472">Membrane</keyword>
<dbReference type="Pfam" id="PF00067">
    <property type="entry name" value="p450"/>
    <property type="match status" value="1"/>
</dbReference>
<organism evidence="8 9">
    <name type="scientific">Liquidambar formosana</name>
    <name type="common">Formosan gum</name>
    <dbReference type="NCBI Taxonomy" id="63359"/>
    <lineage>
        <taxon>Eukaryota</taxon>
        <taxon>Viridiplantae</taxon>
        <taxon>Streptophyta</taxon>
        <taxon>Embryophyta</taxon>
        <taxon>Tracheophyta</taxon>
        <taxon>Spermatophyta</taxon>
        <taxon>Magnoliopsida</taxon>
        <taxon>eudicotyledons</taxon>
        <taxon>Gunneridae</taxon>
        <taxon>Pentapetalae</taxon>
        <taxon>Saxifragales</taxon>
        <taxon>Altingiaceae</taxon>
        <taxon>Liquidambar</taxon>
    </lineage>
</organism>
<evidence type="ECO:0008006" key="10">
    <source>
        <dbReference type="Google" id="ProtNLM"/>
    </source>
</evidence>
<dbReference type="GO" id="GO:0020037">
    <property type="term" value="F:heme binding"/>
    <property type="evidence" value="ECO:0007669"/>
    <property type="project" value="InterPro"/>
</dbReference>
<dbReference type="GO" id="GO:0004497">
    <property type="term" value="F:monooxygenase activity"/>
    <property type="evidence" value="ECO:0007669"/>
    <property type="project" value="InterPro"/>
</dbReference>
<keyword evidence="9" id="KW-1185">Reference proteome</keyword>
<dbReference type="InterPro" id="IPR036396">
    <property type="entry name" value="Cyt_P450_sf"/>
</dbReference>
<dbReference type="GO" id="GO:0005506">
    <property type="term" value="F:iron ion binding"/>
    <property type="evidence" value="ECO:0007669"/>
    <property type="project" value="InterPro"/>
</dbReference>
<sequence length="119" mass="13021">MYAVGRMASVWGKDCLEFKPERWISEEGGIKHEPSHKFFAFSAGPMTCPGKELGLIRMKAIAATIIHNYHVQAYLSLSSQQHPVKSLAAFEEVVLVCCIPLCIFVCWLATGFSSGASVG</sequence>
<feature type="transmembrane region" description="Helical" evidence="6">
    <location>
        <begin position="93"/>
        <end position="112"/>
    </location>
</feature>
<dbReference type="EMBL" id="JBBPBK010000009">
    <property type="protein sequence ID" value="KAK9277818.1"/>
    <property type="molecule type" value="Genomic_DNA"/>
</dbReference>
<evidence type="ECO:0000313" key="7">
    <source>
        <dbReference type="EMBL" id="KAK9277818.1"/>
    </source>
</evidence>
<reference evidence="8 9" key="1">
    <citation type="journal article" date="2024" name="Plant J.">
        <title>Genome sequences and population genomics reveal climatic adaptation and genomic divergence between two closely related sweetgum species.</title>
        <authorList>
            <person name="Xu W.Q."/>
            <person name="Ren C.Q."/>
            <person name="Zhang X.Y."/>
            <person name="Comes H.P."/>
            <person name="Liu X.H."/>
            <person name="Li Y.G."/>
            <person name="Kettle C.J."/>
            <person name="Jalonen R."/>
            <person name="Gaisberger H."/>
            <person name="Ma Y.Z."/>
            <person name="Qiu Y.X."/>
        </authorList>
    </citation>
    <scope>NUCLEOTIDE SEQUENCE [LARGE SCALE GENOMIC DNA]</scope>
    <source>
        <strain evidence="8">Hangzhou</strain>
    </source>
</reference>
<gene>
    <name evidence="8" type="ORF">L1049_009342</name>
    <name evidence="7" type="ORF">L1049_027374</name>
</gene>
<dbReference type="EMBL" id="JBBPBK010000002">
    <property type="protein sequence ID" value="KAK9291154.1"/>
    <property type="molecule type" value="Genomic_DNA"/>
</dbReference>
<comment type="caution">
    <text evidence="8">The sequence shown here is derived from an EMBL/GenBank/DDBJ whole genome shotgun (WGS) entry which is preliminary data.</text>
</comment>
<evidence type="ECO:0000256" key="3">
    <source>
        <dbReference type="ARBA" id="ARBA00022723"/>
    </source>
</evidence>
<keyword evidence="3" id="KW-0479">Metal-binding</keyword>
<keyword evidence="6" id="KW-0812">Transmembrane</keyword>
<evidence type="ECO:0000256" key="5">
    <source>
        <dbReference type="ARBA" id="ARBA00023004"/>
    </source>
</evidence>
<keyword evidence="5" id="KW-0408">Iron</keyword>
<evidence type="ECO:0000256" key="6">
    <source>
        <dbReference type="SAM" id="Phobius"/>
    </source>
</evidence>
<keyword evidence="4" id="KW-0560">Oxidoreductase</keyword>
<comment type="similarity">
    <text evidence="2">Belongs to the cytochrome P450 family.</text>
</comment>
<evidence type="ECO:0000256" key="2">
    <source>
        <dbReference type="ARBA" id="ARBA00010617"/>
    </source>
</evidence>
<dbReference type="Gene3D" id="1.10.630.10">
    <property type="entry name" value="Cytochrome P450"/>
    <property type="match status" value="1"/>
</dbReference>
<evidence type="ECO:0000256" key="1">
    <source>
        <dbReference type="ARBA" id="ARBA00001971"/>
    </source>
</evidence>
<proteinExistence type="inferred from homology"/>
<comment type="cofactor">
    <cofactor evidence="1">
        <name>heme</name>
        <dbReference type="ChEBI" id="CHEBI:30413"/>
    </cofactor>
</comment>
<evidence type="ECO:0000256" key="4">
    <source>
        <dbReference type="ARBA" id="ARBA00023002"/>
    </source>
</evidence>